<evidence type="ECO:0000313" key="2">
    <source>
        <dbReference type="EMBL" id="KAG5416782.1"/>
    </source>
</evidence>
<dbReference type="GeneID" id="93654141"/>
<evidence type="ECO:0000256" key="1">
    <source>
        <dbReference type="SAM" id="MobiDB-lite"/>
    </source>
</evidence>
<proteinExistence type="predicted"/>
<dbReference type="AlphaFoldDB" id="A0A8H8D966"/>
<feature type="region of interest" description="Disordered" evidence="1">
    <location>
        <begin position="1"/>
        <end position="20"/>
    </location>
</feature>
<evidence type="ECO:0000313" key="3">
    <source>
        <dbReference type="Proteomes" id="UP000669133"/>
    </source>
</evidence>
<reference evidence="2 3" key="1">
    <citation type="submission" date="2020-12" db="EMBL/GenBank/DDBJ databases">
        <title>Effect of drift, selection, and recombination on the evolution of hybrid genomes in Candida yeast pathogens.</title>
        <authorList>
            <person name="Mixao V."/>
            <person name="Ksiezopolska E."/>
            <person name="Saus E."/>
            <person name="Boekhout T."/>
            <person name="Gacser A."/>
            <person name="Gabaldon T."/>
        </authorList>
    </citation>
    <scope>NUCLEOTIDE SEQUENCE [LARGE SCALE GENOMIC DNA]</scope>
    <source>
        <strain evidence="2 3">BP57</strain>
    </source>
</reference>
<sequence>MTTKKHARDYESDNEEYEDGTGKRIKLDKLFEDLQLNEEDRVDDRVADHDTDSFVLPQFKSPLGGGVFKSKTSPRTYTPSQIDSYINEKIVNHFHNIITSGLKVIPWYNYRFLVLYRLQRWFIKLFNRFIKKYNSKSNTSIKPFKSHGQILQLVRDGLLSWNELGSIIAEENKLEIKRLLIKEEKRQARRDDKKIQEETEAYKDLGYNYWDNLDFDRDLDMLDEDVDESKIASSPVDIEDDVAMAEDEDAHFHGVEANYGSYYYKD</sequence>
<dbReference type="OrthoDB" id="4084459at2759"/>
<accession>A0A8H8D966</accession>
<name>A0A8H8D966_9ASCO</name>
<dbReference type="EMBL" id="JAEOAQ010000008">
    <property type="protein sequence ID" value="KAG5416782.1"/>
    <property type="molecule type" value="Genomic_DNA"/>
</dbReference>
<gene>
    <name evidence="2" type="ORF">I9W82_005512</name>
</gene>
<comment type="caution">
    <text evidence="2">The sequence shown here is derived from an EMBL/GenBank/DDBJ whole genome shotgun (WGS) entry which is preliminary data.</text>
</comment>
<dbReference type="RefSeq" id="XP_067545898.1">
    <property type="nucleotide sequence ID" value="XM_067694697.1"/>
</dbReference>
<protein>
    <submittedName>
        <fullName evidence="2">Uncharacterized protein</fullName>
    </submittedName>
</protein>
<keyword evidence="3" id="KW-1185">Reference proteome</keyword>
<dbReference type="Proteomes" id="UP000669133">
    <property type="component" value="Unassembled WGS sequence"/>
</dbReference>
<organism evidence="2 3">
    <name type="scientific">Candida metapsilosis</name>
    <dbReference type="NCBI Taxonomy" id="273372"/>
    <lineage>
        <taxon>Eukaryota</taxon>
        <taxon>Fungi</taxon>
        <taxon>Dikarya</taxon>
        <taxon>Ascomycota</taxon>
        <taxon>Saccharomycotina</taxon>
        <taxon>Pichiomycetes</taxon>
        <taxon>Debaryomycetaceae</taxon>
        <taxon>Candida/Lodderomyces clade</taxon>
        <taxon>Candida</taxon>
    </lineage>
</organism>